<feature type="transmembrane region" description="Helical" evidence="2">
    <location>
        <begin position="185"/>
        <end position="205"/>
    </location>
</feature>
<evidence type="ECO:0000256" key="2">
    <source>
        <dbReference type="SAM" id="Phobius"/>
    </source>
</evidence>
<evidence type="ECO:0000256" key="1">
    <source>
        <dbReference type="SAM" id="MobiDB-lite"/>
    </source>
</evidence>
<name>A0A8T3C1V9_DENNO</name>
<dbReference type="AlphaFoldDB" id="A0A8T3C1V9"/>
<keyword evidence="2" id="KW-1133">Transmembrane helix</keyword>
<organism evidence="3 4">
    <name type="scientific">Dendrobium nobile</name>
    <name type="common">Orchid</name>
    <dbReference type="NCBI Taxonomy" id="94219"/>
    <lineage>
        <taxon>Eukaryota</taxon>
        <taxon>Viridiplantae</taxon>
        <taxon>Streptophyta</taxon>
        <taxon>Embryophyta</taxon>
        <taxon>Tracheophyta</taxon>
        <taxon>Spermatophyta</taxon>
        <taxon>Magnoliopsida</taxon>
        <taxon>Liliopsida</taxon>
        <taxon>Asparagales</taxon>
        <taxon>Orchidaceae</taxon>
        <taxon>Epidendroideae</taxon>
        <taxon>Malaxideae</taxon>
        <taxon>Dendrobiinae</taxon>
        <taxon>Dendrobium</taxon>
    </lineage>
</organism>
<evidence type="ECO:0000313" key="3">
    <source>
        <dbReference type="EMBL" id="KAI0524280.1"/>
    </source>
</evidence>
<accession>A0A8T3C1V9</accession>
<feature type="compositionally biased region" description="Low complexity" evidence="1">
    <location>
        <begin position="28"/>
        <end position="52"/>
    </location>
</feature>
<reference evidence="3" key="1">
    <citation type="journal article" date="2022" name="Front. Genet.">
        <title>Chromosome-Scale Assembly of the Dendrobium nobile Genome Provides Insights Into the Molecular Mechanism of the Biosynthesis of the Medicinal Active Ingredient of Dendrobium.</title>
        <authorList>
            <person name="Xu Q."/>
            <person name="Niu S.-C."/>
            <person name="Li K.-L."/>
            <person name="Zheng P.-J."/>
            <person name="Zhang X.-J."/>
            <person name="Jia Y."/>
            <person name="Liu Y."/>
            <person name="Niu Y.-X."/>
            <person name="Yu L.-H."/>
            <person name="Chen D.-F."/>
            <person name="Zhang G.-Q."/>
        </authorList>
    </citation>
    <scope>NUCLEOTIDE SEQUENCE</scope>
    <source>
        <tissue evidence="3">Leaf</tissue>
    </source>
</reference>
<feature type="transmembrane region" description="Helical" evidence="2">
    <location>
        <begin position="160"/>
        <end position="179"/>
    </location>
</feature>
<comment type="caution">
    <text evidence="3">The sequence shown here is derived from an EMBL/GenBank/DDBJ whole genome shotgun (WGS) entry which is preliminary data.</text>
</comment>
<sequence>MPTLVSIFYHTISRLLLIFNPPPEAATIQSISNPNTTTTTTSLPSPPNNTQSDHPILSFNSPNDLESGNQQSSISIQNIVDTDLLEWKRIGKVAQTVGFGGFGGFVTLFVDTPSSATTRPALYMVYLILVCLGLATSIGLSAYSIIKMGSPTVGLVQKKLIHFTFFFVLLSCFFRLLVALPLVDFGIVIVLILIGLLVIVLYLLLSSRSQRQAPN</sequence>
<keyword evidence="4" id="KW-1185">Reference proteome</keyword>
<feature type="transmembrane region" description="Helical" evidence="2">
    <location>
        <begin position="93"/>
        <end position="110"/>
    </location>
</feature>
<dbReference type="Proteomes" id="UP000829196">
    <property type="component" value="Unassembled WGS sequence"/>
</dbReference>
<feature type="transmembrane region" description="Helical" evidence="2">
    <location>
        <begin position="122"/>
        <end position="148"/>
    </location>
</feature>
<keyword evidence="2" id="KW-0472">Membrane</keyword>
<gene>
    <name evidence="3" type="ORF">KFK09_003646</name>
</gene>
<feature type="compositionally biased region" description="Polar residues" evidence="1">
    <location>
        <begin position="58"/>
        <end position="68"/>
    </location>
</feature>
<protein>
    <recommendedName>
        <fullName evidence="5">Transmembrane protein</fullName>
    </recommendedName>
</protein>
<feature type="region of interest" description="Disordered" evidence="1">
    <location>
        <begin position="28"/>
        <end position="72"/>
    </location>
</feature>
<evidence type="ECO:0000313" key="4">
    <source>
        <dbReference type="Proteomes" id="UP000829196"/>
    </source>
</evidence>
<evidence type="ECO:0008006" key="5">
    <source>
        <dbReference type="Google" id="ProtNLM"/>
    </source>
</evidence>
<proteinExistence type="predicted"/>
<keyword evidence="2" id="KW-0812">Transmembrane</keyword>
<dbReference type="EMBL" id="JAGYWB010000004">
    <property type="protein sequence ID" value="KAI0524280.1"/>
    <property type="molecule type" value="Genomic_DNA"/>
</dbReference>